<dbReference type="SUPFAM" id="SSF53474">
    <property type="entry name" value="alpha/beta-Hydrolases"/>
    <property type="match status" value="1"/>
</dbReference>
<accession>A0AAX4HRS6</accession>
<reference evidence="2 3" key="1">
    <citation type="submission" date="2023-11" db="EMBL/GenBank/DDBJ databases">
        <title>Peredibacter starrii A3.12.</title>
        <authorList>
            <person name="Mitchell R.J."/>
        </authorList>
    </citation>
    <scope>NUCLEOTIDE SEQUENCE [LARGE SCALE GENOMIC DNA]</scope>
    <source>
        <strain evidence="2 3">A3.12</strain>
    </source>
</reference>
<keyword evidence="3" id="KW-1185">Reference proteome</keyword>
<dbReference type="AlphaFoldDB" id="A0AAX4HRS6"/>
<dbReference type="Gene3D" id="3.40.50.1820">
    <property type="entry name" value="alpha/beta hydrolase"/>
    <property type="match status" value="1"/>
</dbReference>
<proteinExistence type="predicted"/>
<evidence type="ECO:0000313" key="2">
    <source>
        <dbReference type="EMBL" id="WPU66049.1"/>
    </source>
</evidence>
<dbReference type="RefSeq" id="WP_321397763.1">
    <property type="nucleotide sequence ID" value="NZ_CP139487.1"/>
</dbReference>
<dbReference type="GO" id="GO:0016787">
    <property type="term" value="F:hydrolase activity"/>
    <property type="evidence" value="ECO:0007669"/>
    <property type="project" value="InterPro"/>
</dbReference>
<gene>
    <name evidence="2" type="ORF">SOO65_04755</name>
</gene>
<protein>
    <recommendedName>
        <fullName evidence="1">Phospholipase/carboxylesterase/thioesterase domain-containing protein</fullName>
    </recommendedName>
</protein>
<evidence type="ECO:0000259" key="1">
    <source>
        <dbReference type="Pfam" id="PF02230"/>
    </source>
</evidence>
<dbReference type="KEGG" id="psti:SOO65_04755"/>
<name>A0AAX4HRS6_9BACT</name>
<dbReference type="Proteomes" id="UP001324634">
    <property type="component" value="Chromosome"/>
</dbReference>
<organism evidence="2 3">
    <name type="scientific">Peredibacter starrii</name>
    <dbReference type="NCBI Taxonomy" id="28202"/>
    <lineage>
        <taxon>Bacteria</taxon>
        <taxon>Pseudomonadati</taxon>
        <taxon>Bdellovibrionota</taxon>
        <taxon>Bacteriovoracia</taxon>
        <taxon>Bacteriovoracales</taxon>
        <taxon>Bacteriovoracaceae</taxon>
        <taxon>Peredibacter</taxon>
    </lineage>
</organism>
<dbReference type="InterPro" id="IPR003140">
    <property type="entry name" value="PLipase/COase/thioEstase"/>
</dbReference>
<sequence>MKNLQETSEQRWQFTSFAQMDGVVRRVDNPTQVFLLLHGLQERGKRIFRKLLPYLPQNSMVIAPNGPFPLPRVKEGRVSYGHSWYFYDKFEQKYFLNQDLAKFWLRDLLEIENPNKLPLTIIGFSQGGYLAPLVGKEIKETELVIGLSCEFRTTLIYEPLPFPMEAIHGMKDEIVTAKSAISEIEKLKQNGIHVGWNEVEDAEHEITSSIGKAVETLLEKYGKRSL</sequence>
<evidence type="ECO:0000313" key="3">
    <source>
        <dbReference type="Proteomes" id="UP001324634"/>
    </source>
</evidence>
<dbReference type="EMBL" id="CP139487">
    <property type="protein sequence ID" value="WPU66049.1"/>
    <property type="molecule type" value="Genomic_DNA"/>
</dbReference>
<dbReference type="InterPro" id="IPR029058">
    <property type="entry name" value="AB_hydrolase_fold"/>
</dbReference>
<feature type="domain" description="Phospholipase/carboxylesterase/thioesterase" evidence="1">
    <location>
        <begin position="23"/>
        <end position="218"/>
    </location>
</feature>
<dbReference type="Pfam" id="PF02230">
    <property type="entry name" value="Abhydrolase_2"/>
    <property type="match status" value="1"/>
</dbReference>